<proteinExistence type="predicted"/>
<evidence type="ECO:0000256" key="1">
    <source>
        <dbReference type="ARBA" id="ARBA00001954"/>
    </source>
</evidence>
<keyword evidence="5" id="KW-0408">Iron</keyword>
<dbReference type="Proteomes" id="UP000565262">
    <property type="component" value="Unassembled WGS sequence"/>
</dbReference>
<dbReference type="InterPro" id="IPR003347">
    <property type="entry name" value="JmjC_dom"/>
</dbReference>
<dbReference type="PROSITE" id="PS51184">
    <property type="entry name" value="JMJC"/>
    <property type="match status" value="1"/>
</dbReference>
<keyword evidence="8" id="KW-1185">Reference proteome</keyword>
<dbReference type="RefSeq" id="WP_182809476.1">
    <property type="nucleotide sequence ID" value="NZ_JACJFM010000018.1"/>
</dbReference>
<evidence type="ECO:0000256" key="3">
    <source>
        <dbReference type="ARBA" id="ARBA00022964"/>
    </source>
</evidence>
<dbReference type="Gene3D" id="2.60.120.650">
    <property type="entry name" value="Cupin"/>
    <property type="match status" value="1"/>
</dbReference>
<dbReference type="InterPro" id="IPR039994">
    <property type="entry name" value="NO66-like"/>
</dbReference>
<dbReference type="SUPFAM" id="SSF51197">
    <property type="entry name" value="Clavaminate synthase-like"/>
    <property type="match status" value="1"/>
</dbReference>
<name>A0A839IRW2_9GAMM</name>
<dbReference type="AlphaFoldDB" id="A0A839IRW2"/>
<keyword evidence="4" id="KW-0560">Oxidoreductase</keyword>
<reference evidence="7 8" key="1">
    <citation type="submission" date="2020-08" db="EMBL/GenBank/DDBJ databases">
        <title>Oceanospirillum sp. nov. isolated from marine sediment.</title>
        <authorList>
            <person name="Ji X."/>
        </authorList>
    </citation>
    <scope>NUCLEOTIDE SEQUENCE [LARGE SCALE GENOMIC DNA]</scope>
    <source>
        <strain evidence="7 8">D5</strain>
    </source>
</reference>
<gene>
    <name evidence="7" type="ORF">H4O21_13895</name>
</gene>
<dbReference type="InterPro" id="IPR046799">
    <property type="entry name" value="ROXA-like_wH"/>
</dbReference>
<dbReference type="GO" id="GO:0046872">
    <property type="term" value="F:metal ion binding"/>
    <property type="evidence" value="ECO:0007669"/>
    <property type="project" value="UniProtKB-KW"/>
</dbReference>
<sequence length="389" mass="43855">MMQLPECLLGHISYEEFLRDYWQKKPLFIKNAIPDFQSPIDEHELAGMALEEQVESRLVMETGPEGQPWHLENGPFPAERFNDLPEEDWTLLVQAVDHFVPEVASVIEAFDFIPSWRVDDIMISYAPEGGSVGPHLDYYDVFLLQAKGTRHWQLGGFADDNTPIVQGVPLRILQEFNGSESFICEPGDLLYLPPQMAHYGVSQSSDCMTWSVGFRAPSADEVVTSLADYVGGELSEDERYTDPDLELQACNSQIGLDAIARVKQLVLDKLSDERVINAWFGRYMTQPKYMDQLIPADPAISVEDLQEILDEGATFSVSEGSRLAFSTENNEIILFADGEGYPIDPGDKAAMIRLTEQKYLDSNEINSCSRRFKIKIVDIFNRGTLHLSD</sequence>
<feature type="domain" description="JmjC" evidence="6">
    <location>
        <begin position="102"/>
        <end position="231"/>
    </location>
</feature>
<evidence type="ECO:0000256" key="4">
    <source>
        <dbReference type="ARBA" id="ARBA00023002"/>
    </source>
</evidence>
<comment type="cofactor">
    <cofactor evidence="1">
        <name>Fe(2+)</name>
        <dbReference type="ChEBI" id="CHEBI:29033"/>
    </cofactor>
</comment>
<comment type="caution">
    <text evidence="7">The sequence shown here is derived from an EMBL/GenBank/DDBJ whole genome shotgun (WGS) entry which is preliminary data.</text>
</comment>
<evidence type="ECO:0000313" key="7">
    <source>
        <dbReference type="EMBL" id="MBB1487698.1"/>
    </source>
</evidence>
<accession>A0A839IRW2</accession>
<evidence type="ECO:0000259" key="6">
    <source>
        <dbReference type="PROSITE" id="PS51184"/>
    </source>
</evidence>
<dbReference type="Gene3D" id="3.40.366.30">
    <property type="entry name" value="50S ribosomal protein L16 arginine hydroxylase, Chain A, Domain 2"/>
    <property type="match status" value="1"/>
</dbReference>
<evidence type="ECO:0000313" key="8">
    <source>
        <dbReference type="Proteomes" id="UP000565262"/>
    </source>
</evidence>
<organism evidence="7 8">
    <name type="scientific">Oceanospirillum sediminis</name>
    <dbReference type="NCBI Taxonomy" id="2760088"/>
    <lineage>
        <taxon>Bacteria</taxon>
        <taxon>Pseudomonadati</taxon>
        <taxon>Pseudomonadota</taxon>
        <taxon>Gammaproteobacteria</taxon>
        <taxon>Oceanospirillales</taxon>
        <taxon>Oceanospirillaceae</taxon>
        <taxon>Oceanospirillum</taxon>
    </lineage>
</organism>
<dbReference type="Pfam" id="PF20514">
    <property type="entry name" value="WHD_ROXA"/>
    <property type="match status" value="1"/>
</dbReference>
<dbReference type="PANTHER" id="PTHR13096">
    <property type="entry name" value="MINA53 MYC INDUCED NUCLEAR ANTIGEN"/>
    <property type="match status" value="1"/>
</dbReference>
<dbReference type="EMBL" id="JACJFM010000018">
    <property type="protein sequence ID" value="MBB1487698.1"/>
    <property type="molecule type" value="Genomic_DNA"/>
</dbReference>
<keyword evidence="3" id="KW-0223">Dioxygenase</keyword>
<keyword evidence="2" id="KW-0479">Metal-binding</keyword>
<evidence type="ECO:0000256" key="5">
    <source>
        <dbReference type="ARBA" id="ARBA00023004"/>
    </source>
</evidence>
<dbReference type="Pfam" id="PF08007">
    <property type="entry name" value="JmjC_2"/>
    <property type="match status" value="1"/>
</dbReference>
<dbReference type="PANTHER" id="PTHR13096:SF8">
    <property type="entry name" value="RIBOSOMAL OXYGENASE 1"/>
    <property type="match status" value="1"/>
</dbReference>
<protein>
    <submittedName>
        <fullName evidence="7">Cupin domain-containing protein</fullName>
    </submittedName>
</protein>
<evidence type="ECO:0000256" key="2">
    <source>
        <dbReference type="ARBA" id="ARBA00022723"/>
    </source>
</evidence>
<dbReference type="GO" id="GO:0016706">
    <property type="term" value="F:2-oxoglutarate-dependent dioxygenase activity"/>
    <property type="evidence" value="ECO:0007669"/>
    <property type="project" value="TreeGrafter"/>
</dbReference>